<dbReference type="Pfam" id="PF20684">
    <property type="entry name" value="Fung_rhodopsin"/>
    <property type="match status" value="1"/>
</dbReference>
<evidence type="ECO:0000313" key="9">
    <source>
        <dbReference type="Proteomes" id="UP001175000"/>
    </source>
</evidence>
<dbReference type="AlphaFoldDB" id="A0AA39WNW5"/>
<dbReference type="Proteomes" id="UP001175000">
    <property type="component" value="Unassembled WGS sequence"/>
</dbReference>
<protein>
    <recommendedName>
        <fullName evidence="7">Rhodopsin domain-containing protein</fullName>
    </recommendedName>
</protein>
<feature type="transmembrane region" description="Helical" evidence="6">
    <location>
        <begin position="48"/>
        <end position="72"/>
    </location>
</feature>
<sequence>MWAVSVLYFIGIRHAHHQLCPVQSARRSVGWCRGNVLGRWDRKIIVDYAIALGITSTVFDFYLTIYPTIVLWRLQMNTKKKFALSGASAATIYKCTTLPGLLTLQDFTYAVDDVVLLTNIEANFVLIDACIPTMFPLVEKLFGSNALGGDSSGYKKATDDTNPIVTIGSYPKKKRTKVTAVRRDH</sequence>
<comment type="similarity">
    <text evidence="5">Belongs to the SAT4 family.</text>
</comment>
<evidence type="ECO:0000256" key="1">
    <source>
        <dbReference type="ARBA" id="ARBA00004141"/>
    </source>
</evidence>
<evidence type="ECO:0000313" key="8">
    <source>
        <dbReference type="EMBL" id="KAK0618826.1"/>
    </source>
</evidence>
<evidence type="ECO:0000259" key="7">
    <source>
        <dbReference type="Pfam" id="PF20684"/>
    </source>
</evidence>
<dbReference type="InterPro" id="IPR052337">
    <property type="entry name" value="SAT4-like"/>
</dbReference>
<dbReference type="InterPro" id="IPR049326">
    <property type="entry name" value="Rhodopsin_dom_fungi"/>
</dbReference>
<evidence type="ECO:0000256" key="4">
    <source>
        <dbReference type="ARBA" id="ARBA00023136"/>
    </source>
</evidence>
<keyword evidence="4 6" id="KW-0472">Membrane</keyword>
<keyword evidence="3 6" id="KW-1133">Transmembrane helix</keyword>
<feature type="domain" description="Rhodopsin" evidence="7">
    <location>
        <begin position="48"/>
        <end position="139"/>
    </location>
</feature>
<dbReference type="GO" id="GO:0016020">
    <property type="term" value="C:membrane"/>
    <property type="evidence" value="ECO:0007669"/>
    <property type="project" value="UniProtKB-SubCell"/>
</dbReference>
<evidence type="ECO:0000256" key="6">
    <source>
        <dbReference type="SAM" id="Phobius"/>
    </source>
</evidence>
<comment type="caution">
    <text evidence="8">The sequence shown here is derived from an EMBL/GenBank/DDBJ whole genome shotgun (WGS) entry which is preliminary data.</text>
</comment>
<dbReference type="EMBL" id="JAULSU010000004">
    <property type="protein sequence ID" value="KAK0618826.1"/>
    <property type="molecule type" value="Genomic_DNA"/>
</dbReference>
<keyword evidence="9" id="KW-1185">Reference proteome</keyword>
<dbReference type="PANTHER" id="PTHR33048:SF155">
    <property type="entry name" value="INTEGRAL MEMBRANE PROTEIN"/>
    <property type="match status" value="1"/>
</dbReference>
<gene>
    <name evidence="8" type="ORF">B0T14DRAFT_583999</name>
</gene>
<accession>A0AA39WNW5</accession>
<proteinExistence type="inferred from homology"/>
<organism evidence="8 9">
    <name type="scientific">Immersiella caudata</name>
    <dbReference type="NCBI Taxonomy" id="314043"/>
    <lineage>
        <taxon>Eukaryota</taxon>
        <taxon>Fungi</taxon>
        <taxon>Dikarya</taxon>
        <taxon>Ascomycota</taxon>
        <taxon>Pezizomycotina</taxon>
        <taxon>Sordariomycetes</taxon>
        <taxon>Sordariomycetidae</taxon>
        <taxon>Sordariales</taxon>
        <taxon>Lasiosphaeriaceae</taxon>
        <taxon>Immersiella</taxon>
    </lineage>
</organism>
<keyword evidence="2 6" id="KW-0812">Transmembrane</keyword>
<comment type="subcellular location">
    <subcellularLocation>
        <location evidence="1">Membrane</location>
        <topology evidence="1">Multi-pass membrane protein</topology>
    </subcellularLocation>
</comment>
<evidence type="ECO:0000256" key="5">
    <source>
        <dbReference type="ARBA" id="ARBA00038359"/>
    </source>
</evidence>
<evidence type="ECO:0000256" key="3">
    <source>
        <dbReference type="ARBA" id="ARBA00022989"/>
    </source>
</evidence>
<name>A0AA39WNW5_9PEZI</name>
<dbReference type="PANTHER" id="PTHR33048">
    <property type="entry name" value="PTH11-LIKE INTEGRAL MEMBRANE PROTEIN (AFU_ORTHOLOGUE AFUA_5G11245)"/>
    <property type="match status" value="1"/>
</dbReference>
<reference evidence="8" key="1">
    <citation type="submission" date="2023-06" db="EMBL/GenBank/DDBJ databases">
        <title>Genome-scale phylogeny and comparative genomics of the fungal order Sordariales.</title>
        <authorList>
            <consortium name="Lawrence Berkeley National Laboratory"/>
            <person name="Hensen N."/>
            <person name="Bonometti L."/>
            <person name="Westerberg I."/>
            <person name="Brannstrom I.O."/>
            <person name="Guillou S."/>
            <person name="Cros-Aarteil S."/>
            <person name="Calhoun S."/>
            <person name="Haridas S."/>
            <person name="Kuo A."/>
            <person name="Mondo S."/>
            <person name="Pangilinan J."/>
            <person name="Riley R."/>
            <person name="Labutti K."/>
            <person name="Andreopoulos B."/>
            <person name="Lipzen A."/>
            <person name="Chen C."/>
            <person name="Yanf M."/>
            <person name="Daum C."/>
            <person name="Ng V."/>
            <person name="Clum A."/>
            <person name="Steindorff A."/>
            <person name="Ohm R."/>
            <person name="Martin F."/>
            <person name="Silar P."/>
            <person name="Natvig D."/>
            <person name="Lalanne C."/>
            <person name="Gautier V."/>
            <person name="Ament-Velasquez S.L."/>
            <person name="Kruys A."/>
            <person name="Hutchinson M.I."/>
            <person name="Powell A.J."/>
            <person name="Barry K."/>
            <person name="Miller A.N."/>
            <person name="Grigoriev I.V."/>
            <person name="Debuchy R."/>
            <person name="Gladieux P."/>
            <person name="Thoren M.H."/>
            <person name="Johannesson H."/>
        </authorList>
    </citation>
    <scope>NUCLEOTIDE SEQUENCE</scope>
    <source>
        <strain evidence="8">CBS 606.72</strain>
    </source>
</reference>
<evidence type="ECO:0000256" key="2">
    <source>
        <dbReference type="ARBA" id="ARBA00022692"/>
    </source>
</evidence>